<proteinExistence type="predicted"/>
<dbReference type="Proteomes" id="UP001057520">
    <property type="component" value="Chromosome"/>
</dbReference>
<evidence type="ECO:0000313" key="3">
    <source>
        <dbReference type="Proteomes" id="UP001057520"/>
    </source>
</evidence>
<evidence type="ECO:0000313" key="2">
    <source>
        <dbReference type="EMBL" id="USQ93968.1"/>
    </source>
</evidence>
<reference evidence="2 3" key="1">
    <citation type="submission" date="2022-04" db="EMBL/GenBank/DDBJ databases">
        <title>Genome sequence of soybean root-associated Caulobacter segnis RL271.</title>
        <authorList>
            <person name="Longley R."/>
            <person name="Bonito G."/>
            <person name="Trigodet F."/>
            <person name="Crosson S."/>
            <person name="Fiebig A."/>
        </authorList>
    </citation>
    <scope>NUCLEOTIDE SEQUENCE [LARGE SCALE GENOMIC DNA]</scope>
    <source>
        <strain evidence="2 3">RL271</strain>
    </source>
</reference>
<gene>
    <name evidence="2" type="ORF">MZV50_15230</name>
</gene>
<sequence length="113" mass="13103">MVEYLGTWQGALLLRRGNTYFQQSDDGALGPKWREFRISKAEAEAIMAMGRTQYDMVFGYNDDNIPPPADEPFWRTNPVEYLSWHRDHDPSPWSEMADQALQKLGESAPRRSH</sequence>
<name>A0ABY4ZMD0_9CAUL</name>
<dbReference type="EMBL" id="CP096040">
    <property type="protein sequence ID" value="USQ93968.1"/>
    <property type="molecule type" value="Genomic_DNA"/>
</dbReference>
<accession>A0ABY4ZMD0</accession>
<evidence type="ECO:0000256" key="1">
    <source>
        <dbReference type="SAM" id="MobiDB-lite"/>
    </source>
</evidence>
<feature type="region of interest" description="Disordered" evidence="1">
    <location>
        <begin position="92"/>
        <end position="113"/>
    </location>
</feature>
<keyword evidence="3" id="KW-1185">Reference proteome</keyword>
<organism evidence="2 3">
    <name type="scientific">Caulobacter segnis</name>
    <dbReference type="NCBI Taxonomy" id="88688"/>
    <lineage>
        <taxon>Bacteria</taxon>
        <taxon>Pseudomonadati</taxon>
        <taxon>Pseudomonadota</taxon>
        <taxon>Alphaproteobacteria</taxon>
        <taxon>Caulobacterales</taxon>
        <taxon>Caulobacteraceae</taxon>
        <taxon>Caulobacter</taxon>
    </lineage>
</organism>
<protein>
    <submittedName>
        <fullName evidence="2">Uncharacterized protein</fullName>
    </submittedName>
</protein>